<evidence type="ECO:0000313" key="3">
    <source>
        <dbReference type="EMBL" id="KAK7531829.1"/>
    </source>
</evidence>
<feature type="region of interest" description="Disordered" evidence="1">
    <location>
        <begin position="206"/>
        <end position="329"/>
    </location>
</feature>
<organism evidence="3 4">
    <name type="scientific">Phyllosticta citricarpa</name>
    <dbReference type="NCBI Taxonomy" id="55181"/>
    <lineage>
        <taxon>Eukaryota</taxon>
        <taxon>Fungi</taxon>
        <taxon>Dikarya</taxon>
        <taxon>Ascomycota</taxon>
        <taxon>Pezizomycotina</taxon>
        <taxon>Dothideomycetes</taxon>
        <taxon>Dothideomycetes incertae sedis</taxon>
        <taxon>Botryosphaeriales</taxon>
        <taxon>Phyllostictaceae</taxon>
        <taxon>Phyllosticta</taxon>
    </lineage>
</organism>
<feature type="compositionally biased region" description="Low complexity" evidence="1">
    <location>
        <begin position="256"/>
        <end position="266"/>
    </location>
</feature>
<proteinExistence type="predicted"/>
<feature type="region of interest" description="Disordered" evidence="1">
    <location>
        <begin position="117"/>
        <end position="183"/>
    </location>
</feature>
<keyword evidence="2" id="KW-0472">Membrane</keyword>
<sequence>MGYADKDYNLQEVISMGFYCLVGTGVIVHWIHVWLGKPDHRVRELEARLRSLEEGDRIRDKFALASMGGYPQSVTSSRRGSTTACNTVAGGNNSIFAESLFQATPSKRLRADSYFTTAQHGCPPSENVSPHDTTTPPPLAFPKPPPPPPSKASQPPSPLCRSPVSPTVTAGGPPPGQAFSCPDPAYNNSGGNVLAAALALNPPVPLSKSTNDMASTRGRQVNNHDNNNAAAAGTATATTTTTTTTTSPGPRPPPSTSAAAGGSRNQSRSRSRSSFRSPHSHQHHHNHHHHPHRYGFHYPHLPHLPPVNSGADNRVGHMAGMVGPGPLSD</sequence>
<keyword evidence="2" id="KW-0812">Transmembrane</keyword>
<feature type="compositionally biased region" description="Pro residues" evidence="1">
    <location>
        <begin position="135"/>
        <end position="158"/>
    </location>
</feature>
<comment type="caution">
    <text evidence="3">The sequence shown here is derived from an EMBL/GenBank/DDBJ whole genome shotgun (WGS) entry which is preliminary data.</text>
</comment>
<dbReference type="Proteomes" id="UP001365128">
    <property type="component" value="Unassembled WGS sequence"/>
</dbReference>
<evidence type="ECO:0000313" key="4">
    <source>
        <dbReference type="Proteomes" id="UP001365128"/>
    </source>
</evidence>
<keyword evidence="4" id="KW-1185">Reference proteome</keyword>
<evidence type="ECO:0000256" key="2">
    <source>
        <dbReference type="SAM" id="Phobius"/>
    </source>
</evidence>
<protein>
    <submittedName>
        <fullName evidence="3">Uncharacterized protein</fullName>
    </submittedName>
</protein>
<accession>A0ABR1LAW7</accession>
<evidence type="ECO:0000256" key="1">
    <source>
        <dbReference type="SAM" id="MobiDB-lite"/>
    </source>
</evidence>
<gene>
    <name evidence="3" type="ORF">IWX46DRAFT_368430</name>
</gene>
<keyword evidence="2" id="KW-1133">Transmembrane helix</keyword>
<feature type="compositionally biased region" description="Low complexity" evidence="1">
    <location>
        <begin position="229"/>
        <end position="248"/>
    </location>
</feature>
<feature type="transmembrane region" description="Helical" evidence="2">
    <location>
        <begin position="16"/>
        <end position="35"/>
    </location>
</feature>
<dbReference type="EMBL" id="JBBPDW010000054">
    <property type="protein sequence ID" value="KAK7531829.1"/>
    <property type="molecule type" value="Genomic_DNA"/>
</dbReference>
<feature type="compositionally biased region" description="Polar residues" evidence="1">
    <location>
        <begin position="208"/>
        <end position="228"/>
    </location>
</feature>
<name>A0ABR1LAW7_9PEZI</name>
<feature type="compositionally biased region" description="Basic residues" evidence="1">
    <location>
        <begin position="267"/>
        <end position="295"/>
    </location>
</feature>
<reference evidence="3 4" key="1">
    <citation type="submission" date="2024-04" db="EMBL/GenBank/DDBJ databases">
        <title>Phyllosticta paracitricarpa is synonymous to the EU quarantine fungus P. citricarpa based on phylogenomic analyses.</title>
        <authorList>
            <consortium name="Lawrence Berkeley National Laboratory"/>
            <person name="Van Ingen-Buijs V.A."/>
            <person name="Van Westerhoven A.C."/>
            <person name="Haridas S."/>
            <person name="Skiadas P."/>
            <person name="Martin F."/>
            <person name="Groenewald J.Z."/>
            <person name="Crous P.W."/>
            <person name="Seidl M.F."/>
        </authorList>
    </citation>
    <scope>NUCLEOTIDE SEQUENCE [LARGE SCALE GENOMIC DNA]</scope>
    <source>
        <strain evidence="3 4">CBS 122670</strain>
    </source>
</reference>